<evidence type="ECO:0000259" key="3">
    <source>
        <dbReference type="Pfam" id="PF20416"/>
    </source>
</evidence>
<dbReference type="Proteomes" id="UP001377567">
    <property type="component" value="Unassembled WGS sequence"/>
</dbReference>
<dbReference type="InterPro" id="IPR052575">
    <property type="entry name" value="SSU_processome_comp_20"/>
</dbReference>
<feature type="domain" description="U3 small nucleolar RNA-associated protein 20" evidence="3">
    <location>
        <begin position="1608"/>
        <end position="1824"/>
    </location>
</feature>
<dbReference type="GO" id="GO:0030686">
    <property type="term" value="C:90S preribosome"/>
    <property type="evidence" value="ECO:0007669"/>
    <property type="project" value="TreeGrafter"/>
</dbReference>
<dbReference type="InterPro" id="IPR011430">
    <property type="entry name" value="UTP20_N"/>
</dbReference>
<proteinExistence type="predicted"/>
<dbReference type="Pfam" id="PF20416">
    <property type="entry name" value="UTP20"/>
    <property type="match status" value="1"/>
</dbReference>
<protein>
    <submittedName>
        <fullName evidence="5">Utp20 protein</fullName>
    </submittedName>
</protein>
<sequence length="2500" mass="285770">MAKQKVTTKTTKRFRYSSFKARIDELRIEPARNLAKRVHDYVETSHFLASFDHWRDINMSADFTDFAQEVQGIVQTLPQILYHADTIFEALMVHIGKYDDKSLQPLLDLLAQFCHDLGPDFMKYYARAVTTLIALQDAAIKFESTDVFEWGFNCLAYIFKYLSRVLSDDLVPTFDMLLPLLSHPKEYLSRFSAEALSFLIRKSSSKRLLALTAHFFPNVSADTDSDSHLYDGLLTLFTESIVSTPECLHSKASAIVTVLLEQAFNTQDRETCTTLFCDVWMNISKHASAEALAPVTTAAVESLQKYANEQEHSGSGSHIVKIVSTMVFAESGRKVSDWPQITALIDTVLQQAPRGSLDGDKLAFLFSVLLRNADIRCLTQFHKRVFDVMLEEYPTSFLQFATFCQGLTLDRFTTFSGNKYVNKFIEDYCETQAQPIASYLLQLQGNEKWSDKITAKIPQAFTQSTLNSLHNYTAISTLDDLYEIFWRSIIIKSSDKPDNTELLRLIKLLMAPHAFTANKFTSDVIGSLIEAITDVKSDDFTTLLPLLISGLVQNMGSMRYITGLTRALRRVEHNDELRETLNQNEDTFVKLGDNLTLPNRELRYASITLLVTAFEIQGMVVPRYLEEMKVVEDIPLTLQNARDITTRIRNAGKEFSKTEPRTLMGGFFFKYLFGLLTIRFSPVWDGVYEIIPDIVNKDSALVWALVLKFLNIAEVPDETADIEEDMEDEQKDALWNSHITRLGSAIHIFSGVWMKFENNKNTIIAITKERRGTFEYPPQIRAQVLTLLSKVPAVAEKNSKDFVPFLFNDIESKDMFSEDECRQTSTSTWYETDKNLLLKILSTFKNIKNIFMSETVHDKLMRLLGSRTVDVQKLALNALFCYKAPTVVKYRDNLNNLLDDTLFKDEVTKFLVDNDSRVITQSEEGEIMPFILRILYGRAQTPTTSGMKKSRKVAVLSVLPNLGEANIIRFFQLGSNGFSFQNYFENGYSIDESEINSTALRRMTGFITIVNQSLSYLGSNFPNAVATVMHPLLYTIAVSYASAANEDNSDFEGKLSSNLRQQSLKCLNAIFQTLEDKHDWSGDVAEIYTIVMKPRLESFANENLQQPSSLLKLIIFWAKNKAFYPFLYFDNFAITKVLMETISNEHAKETVINVILDGSNDIISRPSQDDQYVELVSIVASTCLQMLPQLYERMANVETMSKAVTLLLNMTEAGYIQSNDTRKYLLESLQLIIERKFKNMKGIDTIKLLKIIAVLVSEYDCEWDTIEPLYKNLSSLFVVFQERDLRLQLSDIFVRLGERFSNIQKVSMLVSDFNSYSQRRMHEYDFPRILSAFKRFTETEYSEFSTIQWLPVIYNCLFFINDKEELALRTNASHCLKMFADYINNDEQSDDKSVAVSTLKNVVLPAVCSGLRKYTEDIQGEYISIVSYYVEHIDFYPALNDMKVLLFKGDEEANFFTNITHIQVHRRQRAVKRLREYADQLTDDSVAHYLIPIIEHYVFTEEDKYRNIGNEALLTIGTLSSKMSWKQYRALLRRYIGFVKSNSDKLKPCVLLINEISHSLKNTLLSSRDDSMEDTTCLSKLPKSISELESFIKDDLYPTLTKILGIRDEETVIARIPLSEALVNFILGLDHDDIVNLLPGILTKICQILRSKASELRDAVRATLAKITKNVGPRYLFFIVKELKSALQRGSQIHVLGFTVHHIVRSLSESLIPGDLDESASLIVSVIMEDIFGSTGQEKDSDNYHTKMIEVKVNRSYDTGEVLASNISLEAFDDILSPVKALLTEHINLKTQKKLDELLRRYALGINHNTVCKTPAILSLCYEIFEQSKDEKFNPRKARPEKVIDEKEDFFLVNLNSKNQTVRKESSLYKDVMQKLSLDLLRTVLSRNKSLLEVQYLKGFIPLLSEALQSENEDVLTSALRVLVILIKLDFTEESEGLFKNCARKVLNLIKDSPSTSNELCQMGLKFLSSFIRHKDIKLKDTALSYVLMRVLPDLNEPSKQGLAFNFLKALVSKHIMLPELYDIIGSVRDIMITNHSKDIRNVARTVYYQFLMEYDQSKGRLEKQFKFMVDNLQYPAPDGRQSVMELINLIITKSSPDLLSKLSSSFFVALSNVSFNDDNGKCREMATVLLSHMFTAINDSDLVDINKYISTWLKQSDNATFLNLGLRIYKIYLSSIGIGKNVELEELARNRIKSVLADTQVGSDADWDLIYSALNLYSVFVEKSTDEFSTASKQLWEDIIGCLLYPHTWVRQASGRLVMDLIDHFDEVPEKFTDAEVQNIASRFLHQLAAPAISEGLSSICIKALLKIAMIWNEHNTPFTVQQDKSGETSTAAPDYINALDYMVTRVARIIRSEDNPVDSFMSKKSGIQFFALLLQMLSEEQVQQESEKIIMALFMHLENDRGRLTEQQEELSTLSQECLQMVESKLSVSAFTEAYTNVKQQVIARRQERRAKRSLMAMNDPELAAQKKLKKHARSREKRKHEKDDSGFYQRKNKRSRY</sequence>
<feature type="domain" description="U3 small nucleolar RNA-associated protein 20 C-terminal" evidence="4">
    <location>
        <begin position="2251"/>
        <end position="2485"/>
    </location>
</feature>
<dbReference type="EMBL" id="BTGD01000011">
    <property type="protein sequence ID" value="GMM57230.1"/>
    <property type="molecule type" value="Genomic_DNA"/>
</dbReference>
<dbReference type="InterPro" id="IPR016024">
    <property type="entry name" value="ARM-type_fold"/>
</dbReference>
<organism evidence="5 6">
    <name type="scientific">Maudiozyma humilis</name>
    <name type="common">Sour dough yeast</name>
    <name type="synonym">Kazachstania humilis</name>
    <dbReference type="NCBI Taxonomy" id="51915"/>
    <lineage>
        <taxon>Eukaryota</taxon>
        <taxon>Fungi</taxon>
        <taxon>Dikarya</taxon>
        <taxon>Ascomycota</taxon>
        <taxon>Saccharomycotina</taxon>
        <taxon>Saccharomycetes</taxon>
        <taxon>Saccharomycetales</taxon>
        <taxon>Saccharomycetaceae</taxon>
        <taxon>Maudiozyma</taxon>
    </lineage>
</organism>
<dbReference type="Pfam" id="PF23099">
    <property type="entry name" value="UTP20_C"/>
    <property type="match status" value="1"/>
</dbReference>
<dbReference type="Pfam" id="PF07539">
    <property type="entry name" value="UTP20_N"/>
    <property type="match status" value="1"/>
</dbReference>
<feature type="region of interest" description="Disordered" evidence="1">
    <location>
        <begin position="2451"/>
        <end position="2500"/>
    </location>
</feature>
<evidence type="ECO:0000256" key="1">
    <source>
        <dbReference type="SAM" id="MobiDB-lite"/>
    </source>
</evidence>
<dbReference type="PANTHER" id="PTHR17695">
    <property type="entry name" value="SMALL SUBUNIT PROCESSOME COMPONENT 20 HOMOLOG"/>
    <property type="match status" value="1"/>
</dbReference>
<accession>A0AAV5S0P7</accession>
<feature type="compositionally biased region" description="Basic residues" evidence="1">
    <location>
        <begin position="2469"/>
        <end position="2483"/>
    </location>
</feature>
<dbReference type="SUPFAM" id="SSF48371">
    <property type="entry name" value="ARM repeat"/>
    <property type="match status" value="3"/>
</dbReference>
<reference evidence="5 6" key="1">
    <citation type="journal article" date="2023" name="Elife">
        <title>Identification of key yeast species and microbe-microbe interactions impacting larval growth of Drosophila in the wild.</title>
        <authorList>
            <person name="Mure A."/>
            <person name="Sugiura Y."/>
            <person name="Maeda R."/>
            <person name="Honda K."/>
            <person name="Sakurai N."/>
            <person name="Takahashi Y."/>
            <person name="Watada M."/>
            <person name="Katoh T."/>
            <person name="Gotoh A."/>
            <person name="Gotoh Y."/>
            <person name="Taniguchi I."/>
            <person name="Nakamura K."/>
            <person name="Hayashi T."/>
            <person name="Katayama T."/>
            <person name="Uemura T."/>
            <person name="Hattori Y."/>
        </authorList>
    </citation>
    <scope>NUCLEOTIDE SEQUENCE [LARGE SCALE GENOMIC DNA]</scope>
    <source>
        <strain evidence="5 6">KH-74</strain>
    </source>
</reference>
<name>A0AAV5S0P7_MAUHU</name>
<evidence type="ECO:0000313" key="5">
    <source>
        <dbReference type="EMBL" id="GMM57230.1"/>
    </source>
</evidence>
<evidence type="ECO:0000259" key="4">
    <source>
        <dbReference type="Pfam" id="PF23099"/>
    </source>
</evidence>
<feature type="domain" description="U3 small nucleolar RNA-associated protein 20 N-terminal" evidence="2">
    <location>
        <begin position="829"/>
        <end position="1413"/>
    </location>
</feature>
<keyword evidence="6" id="KW-1185">Reference proteome</keyword>
<gene>
    <name evidence="5" type="ORF">DAKH74_038460</name>
</gene>
<dbReference type="GO" id="GO:0032040">
    <property type="term" value="C:small-subunit processome"/>
    <property type="evidence" value="ECO:0007669"/>
    <property type="project" value="TreeGrafter"/>
</dbReference>
<comment type="caution">
    <text evidence="5">The sequence shown here is derived from an EMBL/GenBank/DDBJ whole genome shotgun (WGS) entry which is preliminary data.</text>
</comment>
<dbReference type="Gene3D" id="1.25.10.10">
    <property type="entry name" value="Leucine-rich Repeat Variant"/>
    <property type="match status" value="3"/>
</dbReference>
<evidence type="ECO:0000313" key="6">
    <source>
        <dbReference type="Proteomes" id="UP001377567"/>
    </source>
</evidence>
<dbReference type="InterPro" id="IPR046523">
    <property type="entry name" value="UTP20_dom"/>
</dbReference>
<dbReference type="InterPro" id="IPR011989">
    <property type="entry name" value="ARM-like"/>
</dbReference>
<evidence type="ECO:0000259" key="2">
    <source>
        <dbReference type="Pfam" id="PF07539"/>
    </source>
</evidence>
<dbReference type="PANTHER" id="PTHR17695:SF11">
    <property type="entry name" value="SMALL SUBUNIT PROCESSOME COMPONENT 20 HOMOLOG"/>
    <property type="match status" value="1"/>
</dbReference>
<dbReference type="InterPro" id="IPR057525">
    <property type="entry name" value="UTP20_C"/>
</dbReference>